<gene>
    <name evidence="3" type="ORF">ACFS6J_26850</name>
</gene>
<dbReference type="InterPro" id="IPR051474">
    <property type="entry name" value="Anti-sigma-K/W_factor"/>
</dbReference>
<dbReference type="RefSeq" id="WP_377613410.1">
    <property type="nucleotide sequence ID" value="NZ_JBHUPA010000037.1"/>
</dbReference>
<keyword evidence="1" id="KW-1133">Transmembrane helix</keyword>
<protein>
    <submittedName>
        <fullName evidence="3">Anti-sigma factor domain-containing protein</fullName>
    </submittedName>
</protein>
<dbReference type="Pfam" id="PF10099">
    <property type="entry name" value="RskA_C"/>
    <property type="match status" value="1"/>
</dbReference>
<feature type="domain" description="Anti-sigma K factor RskA C-terminal" evidence="2">
    <location>
        <begin position="111"/>
        <end position="267"/>
    </location>
</feature>
<keyword evidence="1" id="KW-0812">Transmembrane</keyword>
<dbReference type="PANTHER" id="PTHR37461">
    <property type="entry name" value="ANTI-SIGMA-K FACTOR RSKA"/>
    <property type="match status" value="1"/>
</dbReference>
<comment type="caution">
    <text evidence="3">The sequence shown here is derived from an EMBL/GenBank/DDBJ whole genome shotgun (WGS) entry which is preliminary data.</text>
</comment>
<dbReference type="EMBL" id="JBHUPA010000037">
    <property type="protein sequence ID" value="MFD2965448.1"/>
    <property type="molecule type" value="Genomic_DNA"/>
</dbReference>
<organism evidence="3 4">
    <name type="scientific">Olivibacter jilunii</name>
    <dbReference type="NCBI Taxonomy" id="985016"/>
    <lineage>
        <taxon>Bacteria</taxon>
        <taxon>Pseudomonadati</taxon>
        <taxon>Bacteroidota</taxon>
        <taxon>Sphingobacteriia</taxon>
        <taxon>Sphingobacteriales</taxon>
        <taxon>Sphingobacteriaceae</taxon>
        <taxon>Olivibacter</taxon>
    </lineage>
</organism>
<proteinExistence type="predicted"/>
<evidence type="ECO:0000256" key="1">
    <source>
        <dbReference type="SAM" id="Phobius"/>
    </source>
</evidence>
<evidence type="ECO:0000313" key="4">
    <source>
        <dbReference type="Proteomes" id="UP001597560"/>
    </source>
</evidence>
<sequence length="277" mass="30453">MDIKAYISSGIIEMYALGIASEAEARELENLCIRYPEIQQALLEAQEGMERFAQANASTPPAESKNRILQTLQQEGLLSDRDTQSDSIASSTSEIIPIHDSRQRRSSTAVFVAAAAIILLILGAIYHLYTVNKLKTEILLMATQQRSLNAELTQYRDRADTLRQQLAIVAKPGIRKLDLQGVPGHEGRAAAIYWNTTTKEVYLAPNQLAVLPKGKQYQLWAIIDGKPVSAGVFNQGSLEAVQQMKTVQRAEMFAITIEKEGGAEVPSLDQMVVAGKI</sequence>
<evidence type="ECO:0000313" key="3">
    <source>
        <dbReference type="EMBL" id="MFD2965448.1"/>
    </source>
</evidence>
<dbReference type="PANTHER" id="PTHR37461:SF1">
    <property type="entry name" value="ANTI-SIGMA-K FACTOR RSKA"/>
    <property type="match status" value="1"/>
</dbReference>
<keyword evidence="4" id="KW-1185">Reference proteome</keyword>
<keyword evidence="1" id="KW-0472">Membrane</keyword>
<dbReference type="Proteomes" id="UP001597560">
    <property type="component" value="Unassembled WGS sequence"/>
</dbReference>
<feature type="transmembrane region" description="Helical" evidence="1">
    <location>
        <begin position="109"/>
        <end position="129"/>
    </location>
</feature>
<name>A0ABW6BAD9_9SPHI</name>
<reference evidence="4" key="1">
    <citation type="journal article" date="2019" name="Int. J. Syst. Evol. Microbiol.">
        <title>The Global Catalogue of Microorganisms (GCM) 10K type strain sequencing project: providing services to taxonomists for standard genome sequencing and annotation.</title>
        <authorList>
            <consortium name="The Broad Institute Genomics Platform"/>
            <consortium name="The Broad Institute Genome Sequencing Center for Infectious Disease"/>
            <person name="Wu L."/>
            <person name="Ma J."/>
        </authorList>
    </citation>
    <scope>NUCLEOTIDE SEQUENCE [LARGE SCALE GENOMIC DNA]</scope>
    <source>
        <strain evidence="4">KCTC 23098</strain>
    </source>
</reference>
<dbReference type="InterPro" id="IPR018764">
    <property type="entry name" value="RskA_C"/>
</dbReference>
<accession>A0ABW6BAD9</accession>
<evidence type="ECO:0000259" key="2">
    <source>
        <dbReference type="Pfam" id="PF10099"/>
    </source>
</evidence>